<name>A0A1I4LG26_9HYPH</name>
<sequence>MPGTGSIPPDAMRFFRWAPVMSRARALQPGTMLEGLPPHRPTHILRLTTDERSARAMTDLLGEMFDPTETAVAAFEDADGHTWRLEAYFADAPDEDYVRDLIRPVIGDEADVAEFRTIEQQDWVRTSLEGLKPVRAGRILVHGAHDRDAVRGNDLPIEIEAALAFGTGHHGTTLGCLRALVFELKQRRPAHVLDVGTGTGILAFAAAKALRQPVVAGDLDGEAVRTARENARLNGLGPYLKLYEGPGVRHRLAERPRHFDLVFANILARPLRRLAPTLSRVVAPAGVLVLSGLIERDVAGVLSTYRHQGFHLVRHGLIEGWVALVLARGGAAKRPRR</sequence>
<dbReference type="NCBIfam" id="NF001784">
    <property type="entry name" value="PRK00517.2-1"/>
    <property type="match status" value="1"/>
</dbReference>
<keyword evidence="7" id="KW-0689">Ribosomal protein</keyword>
<feature type="binding site" evidence="6">
    <location>
        <position position="265"/>
    </location>
    <ligand>
        <name>S-adenosyl-L-methionine</name>
        <dbReference type="ChEBI" id="CHEBI:59789"/>
    </ligand>
</feature>
<evidence type="ECO:0000256" key="4">
    <source>
        <dbReference type="ARBA" id="ARBA00022679"/>
    </source>
</evidence>
<feature type="binding site" evidence="6">
    <location>
        <position position="173"/>
    </location>
    <ligand>
        <name>S-adenosyl-L-methionine</name>
        <dbReference type="ChEBI" id="CHEBI:59789"/>
    </ligand>
</feature>
<gene>
    <name evidence="6" type="primary">prmA</name>
    <name evidence="7" type="ORF">SAMN05192568_101392</name>
</gene>
<accession>A0A1I4LG26</accession>
<evidence type="ECO:0000313" key="8">
    <source>
        <dbReference type="Proteomes" id="UP000199048"/>
    </source>
</evidence>
<keyword evidence="8" id="KW-1185">Reference proteome</keyword>
<dbReference type="EC" id="2.1.1.-" evidence="6"/>
<dbReference type="HAMAP" id="MF_00735">
    <property type="entry name" value="Methyltr_PrmA"/>
    <property type="match status" value="1"/>
</dbReference>
<dbReference type="GO" id="GO:0008276">
    <property type="term" value="F:protein methyltransferase activity"/>
    <property type="evidence" value="ECO:0007669"/>
    <property type="project" value="UniProtKB-UniRule"/>
</dbReference>
<dbReference type="SUPFAM" id="SSF53335">
    <property type="entry name" value="S-adenosyl-L-methionine-dependent methyltransferases"/>
    <property type="match status" value="1"/>
</dbReference>
<dbReference type="AlphaFoldDB" id="A0A1I4LG26"/>
<evidence type="ECO:0000313" key="7">
    <source>
        <dbReference type="EMBL" id="SFL89557.1"/>
    </source>
</evidence>
<dbReference type="Pfam" id="PF06325">
    <property type="entry name" value="PrmA"/>
    <property type="match status" value="1"/>
</dbReference>
<evidence type="ECO:0000256" key="1">
    <source>
        <dbReference type="ARBA" id="ARBA00009741"/>
    </source>
</evidence>
<keyword evidence="2 6" id="KW-0963">Cytoplasm</keyword>
<evidence type="ECO:0000256" key="2">
    <source>
        <dbReference type="ARBA" id="ARBA00022490"/>
    </source>
</evidence>
<dbReference type="CDD" id="cd02440">
    <property type="entry name" value="AdoMet_MTases"/>
    <property type="match status" value="1"/>
</dbReference>
<protein>
    <recommendedName>
        <fullName evidence="6">Ribosomal protein L11 methyltransferase</fullName>
        <shortName evidence="6">L11 Mtase</shortName>
        <ecNumber evidence="6">2.1.1.-</ecNumber>
    </recommendedName>
</protein>
<dbReference type="Proteomes" id="UP000199048">
    <property type="component" value="Unassembled WGS sequence"/>
</dbReference>
<organism evidence="7 8">
    <name type="scientific">Methylobacterium pseudosasicola</name>
    <dbReference type="NCBI Taxonomy" id="582667"/>
    <lineage>
        <taxon>Bacteria</taxon>
        <taxon>Pseudomonadati</taxon>
        <taxon>Pseudomonadota</taxon>
        <taxon>Alphaproteobacteria</taxon>
        <taxon>Hyphomicrobiales</taxon>
        <taxon>Methylobacteriaceae</taxon>
        <taxon>Methylobacterium</taxon>
    </lineage>
</organism>
<comment type="function">
    <text evidence="6">Methylates ribosomal protein L11.</text>
</comment>
<keyword evidence="4 6" id="KW-0808">Transferase</keyword>
<dbReference type="InterPro" id="IPR050078">
    <property type="entry name" value="Ribosomal_L11_MeTrfase_PrmA"/>
</dbReference>
<keyword evidence="3 6" id="KW-0489">Methyltransferase</keyword>
<dbReference type="InterPro" id="IPR004498">
    <property type="entry name" value="Ribosomal_PrmA_MeTrfase"/>
</dbReference>
<proteinExistence type="inferred from homology"/>
<dbReference type="PANTHER" id="PTHR43648">
    <property type="entry name" value="ELECTRON TRANSFER FLAVOPROTEIN BETA SUBUNIT LYSINE METHYLTRANSFERASE"/>
    <property type="match status" value="1"/>
</dbReference>
<dbReference type="GO" id="GO:0005737">
    <property type="term" value="C:cytoplasm"/>
    <property type="evidence" value="ECO:0007669"/>
    <property type="project" value="UniProtKB-SubCell"/>
</dbReference>
<evidence type="ECO:0000256" key="6">
    <source>
        <dbReference type="HAMAP-Rule" id="MF_00735"/>
    </source>
</evidence>
<keyword evidence="5 6" id="KW-0949">S-adenosyl-L-methionine</keyword>
<dbReference type="GO" id="GO:0005840">
    <property type="term" value="C:ribosome"/>
    <property type="evidence" value="ECO:0007669"/>
    <property type="project" value="UniProtKB-KW"/>
</dbReference>
<feature type="binding site" evidence="6">
    <location>
        <position position="218"/>
    </location>
    <ligand>
        <name>S-adenosyl-L-methionine</name>
        <dbReference type="ChEBI" id="CHEBI:59789"/>
    </ligand>
</feature>
<comment type="similarity">
    <text evidence="1 6">Belongs to the methyltransferase superfamily. PrmA family.</text>
</comment>
<comment type="catalytic activity">
    <reaction evidence="6">
        <text>L-lysyl-[protein] + 3 S-adenosyl-L-methionine = N(6),N(6),N(6)-trimethyl-L-lysyl-[protein] + 3 S-adenosyl-L-homocysteine + 3 H(+)</text>
        <dbReference type="Rhea" id="RHEA:54192"/>
        <dbReference type="Rhea" id="RHEA-COMP:9752"/>
        <dbReference type="Rhea" id="RHEA-COMP:13826"/>
        <dbReference type="ChEBI" id="CHEBI:15378"/>
        <dbReference type="ChEBI" id="CHEBI:29969"/>
        <dbReference type="ChEBI" id="CHEBI:57856"/>
        <dbReference type="ChEBI" id="CHEBI:59789"/>
        <dbReference type="ChEBI" id="CHEBI:61961"/>
    </reaction>
</comment>
<comment type="subcellular location">
    <subcellularLocation>
        <location evidence="6">Cytoplasm</location>
    </subcellularLocation>
</comment>
<reference evidence="8" key="1">
    <citation type="submission" date="2016-10" db="EMBL/GenBank/DDBJ databases">
        <authorList>
            <person name="Varghese N."/>
            <person name="Submissions S."/>
        </authorList>
    </citation>
    <scope>NUCLEOTIDE SEQUENCE [LARGE SCALE GENOMIC DNA]</scope>
    <source>
        <strain evidence="8">BL36</strain>
    </source>
</reference>
<keyword evidence="7" id="KW-0687">Ribonucleoprotein</keyword>
<dbReference type="Gene3D" id="3.40.50.150">
    <property type="entry name" value="Vaccinia Virus protein VP39"/>
    <property type="match status" value="1"/>
</dbReference>
<dbReference type="STRING" id="582667.SAMN05192568_101392"/>
<evidence type="ECO:0000256" key="3">
    <source>
        <dbReference type="ARBA" id="ARBA00022603"/>
    </source>
</evidence>
<evidence type="ECO:0000256" key="5">
    <source>
        <dbReference type="ARBA" id="ARBA00022691"/>
    </source>
</evidence>
<feature type="binding site" evidence="6">
    <location>
        <position position="196"/>
    </location>
    <ligand>
        <name>S-adenosyl-L-methionine</name>
        <dbReference type="ChEBI" id="CHEBI:59789"/>
    </ligand>
</feature>
<dbReference type="EMBL" id="FOTK01000013">
    <property type="protein sequence ID" value="SFL89557.1"/>
    <property type="molecule type" value="Genomic_DNA"/>
</dbReference>
<dbReference type="GO" id="GO:0032259">
    <property type="term" value="P:methylation"/>
    <property type="evidence" value="ECO:0007669"/>
    <property type="project" value="UniProtKB-KW"/>
</dbReference>
<dbReference type="PANTHER" id="PTHR43648:SF1">
    <property type="entry name" value="ELECTRON TRANSFER FLAVOPROTEIN BETA SUBUNIT LYSINE METHYLTRANSFERASE"/>
    <property type="match status" value="1"/>
</dbReference>
<dbReference type="InterPro" id="IPR029063">
    <property type="entry name" value="SAM-dependent_MTases_sf"/>
</dbReference>